<reference evidence="16" key="1">
    <citation type="journal article" date="2023" name="PhytoFront">
        <title>Draft Genome Resources of Seven Strains of Tilletia horrida, Causal Agent of Kernel Smut of Rice.</title>
        <authorList>
            <person name="Khanal S."/>
            <person name="Antony Babu S."/>
            <person name="Zhou X.G."/>
        </authorList>
    </citation>
    <scope>NUCLEOTIDE SEQUENCE</scope>
    <source>
        <strain evidence="16">TX3</strain>
    </source>
</reference>
<feature type="domain" description="WHEP-TRS" evidence="15">
    <location>
        <begin position="681"/>
        <end position="742"/>
    </location>
</feature>
<evidence type="ECO:0000313" key="17">
    <source>
        <dbReference type="Proteomes" id="UP001176521"/>
    </source>
</evidence>
<protein>
    <recommendedName>
        <fullName evidence="3">methionine--tRNA ligase</fullName>
        <ecNumber evidence="3">6.1.1.10</ecNumber>
    </recommendedName>
    <alternativeName>
        <fullName evidence="10">Methionyl-tRNA synthetase</fullName>
    </alternativeName>
</protein>
<keyword evidence="4" id="KW-0963">Cytoplasm</keyword>
<evidence type="ECO:0000256" key="2">
    <source>
        <dbReference type="ARBA" id="ARBA00005594"/>
    </source>
</evidence>
<keyword evidence="5 12" id="KW-0436">Ligase</keyword>
<dbReference type="InterPro" id="IPR014758">
    <property type="entry name" value="Met-tRNA_synth"/>
</dbReference>
<evidence type="ECO:0000256" key="3">
    <source>
        <dbReference type="ARBA" id="ARBA00012838"/>
    </source>
</evidence>
<dbReference type="FunFam" id="2.20.28.20:FF:000001">
    <property type="entry name" value="Methionine--tRNA ligase"/>
    <property type="match status" value="1"/>
</dbReference>
<evidence type="ECO:0000313" key="16">
    <source>
        <dbReference type="EMBL" id="KAK0534504.1"/>
    </source>
</evidence>
<dbReference type="InterPro" id="IPR015413">
    <property type="entry name" value="Methionyl/Leucyl_tRNA_Synth"/>
</dbReference>
<dbReference type="Pfam" id="PF09334">
    <property type="entry name" value="tRNA-synt_1g"/>
    <property type="match status" value="1"/>
</dbReference>
<evidence type="ECO:0000256" key="7">
    <source>
        <dbReference type="ARBA" id="ARBA00022840"/>
    </source>
</evidence>
<evidence type="ECO:0000256" key="13">
    <source>
        <dbReference type="SAM" id="Coils"/>
    </source>
</evidence>
<dbReference type="InterPro" id="IPR033911">
    <property type="entry name" value="MetRS_core"/>
</dbReference>
<dbReference type="CDD" id="cd07957">
    <property type="entry name" value="Anticodon_Ia_Met"/>
    <property type="match status" value="1"/>
</dbReference>
<dbReference type="InterPro" id="IPR009080">
    <property type="entry name" value="tRNAsynth_Ia_anticodon-bd"/>
</dbReference>
<evidence type="ECO:0000259" key="15">
    <source>
        <dbReference type="PROSITE" id="PS51185"/>
    </source>
</evidence>
<dbReference type="Gene3D" id="1.10.287.10">
    <property type="entry name" value="S15/NS1, RNA-binding"/>
    <property type="match status" value="1"/>
</dbReference>
<dbReference type="Proteomes" id="UP001176521">
    <property type="component" value="Unassembled WGS sequence"/>
</dbReference>
<dbReference type="EMBL" id="JAPDMQ010000115">
    <property type="protein sequence ID" value="KAK0534504.1"/>
    <property type="molecule type" value="Genomic_DNA"/>
</dbReference>
<dbReference type="GO" id="GO:0004825">
    <property type="term" value="F:methionine-tRNA ligase activity"/>
    <property type="evidence" value="ECO:0007669"/>
    <property type="project" value="UniProtKB-EC"/>
</dbReference>
<evidence type="ECO:0000256" key="4">
    <source>
        <dbReference type="ARBA" id="ARBA00022490"/>
    </source>
</evidence>
<dbReference type="EC" id="6.1.1.10" evidence="3"/>
<evidence type="ECO:0000256" key="12">
    <source>
        <dbReference type="RuleBase" id="RU363039"/>
    </source>
</evidence>
<evidence type="ECO:0000256" key="6">
    <source>
        <dbReference type="ARBA" id="ARBA00022741"/>
    </source>
</evidence>
<sequence length="745" mass="81958">MAYPYPAQWEPKPDSHISTQVPRMDIPANPSDKILPKPGGKNFLVTSALPYVNNHPHLGNIIGSTLSADVYARYSRTRNRNTLYICGTDEYGTATETKALEDGVTPQELCDKYHALHRKAYTWFEIGFDHFGRTTTPQQTTIAQDIFLKLNENGFLEEKSVTQLYCETDKRFLADRYVEGICPKCGYDDARGDQCDKCGQLLDAIDLIKPRCKTCSATPVQRESKHMFIRIDTLQPTTEKWARAAADHGHWSANGRQITENWFKEGLRPFSLTRDLKWGVPVPLDGLRDKVLYVWFDAPIGYPSITANYTDQWEQWWKAPDNVKLYQFMGKDNVRFHSVIFPSCLLGTKQPWTMLDSISTTEYLQYEGGKFSKSRNVGVFGDKAAEVGLSPSVWRYYLLANRPETADSQFAWQDFVLRNNSELVANLGNFVNRVLSFMKKYDLTVPALPSSDAGHEHGLTLETPLDSEKLQTGPYAGFVRDVNALLAQYVDAMDAVKLRTGLQLTMALSARGNLFLSESGLDNSLYSNERARCDTVLLLALNLIYTLTPLVHPFMPSTAAGILEQLDAPARALEEGPEGGAPRFGLYLLPGHKLGTPAHLFKRIEDKMVDVWRAQFGGASSAAAAVKAAAADAAPAAAPLGPDGKPLSKKQLEKQAKAAKKAAAAAAAASLAVPEEKQTPEYKALEVAVREQGEKVREAKAAQAAGGAGAGGEVDGAVAELLRLKTQFAELAARLQATTLSPSDS</sequence>
<dbReference type="InterPro" id="IPR000738">
    <property type="entry name" value="WHEP-TRS_dom"/>
</dbReference>
<feature type="region of interest" description="Disordered" evidence="14">
    <location>
        <begin position="1"/>
        <end position="20"/>
    </location>
</feature>
<dbReference type="PRINTS" id="PR01041">
    <property type="entry name" value="TRNASYNTHMET"/>
</dbReference>
<keyword evidence="7 12" id="KW-0067">ATP-binding</keyword>
<dbReference type="HAMAP" id="MF_00098">
    <property type="entry name" value="Met_tRNA_synth_type1"/>
    <property type="match status" value="1"/>
</dbReference>
<keyword evidence="6 12" id="KW-0547">Nucleotide-binding</keyword>
<evidence type="ECO:0000256" key="10">
    <source>
        <dbReference type="ARBA" id="ARBA00030904"/>
    </source>
</evidence>
<keyword evidence="17" id="KW-1185">Reference proteome</keyword>
<dbReference type="SUPFAM" id="SSF52374">
    <property type="entry name" value="Nucleotidylyl transferase"/>
    <property type="match status" value="1"/>
</dbReference>
<dbReference type="PANTHER" id="PTHR45765">
    <property type="entry name" value="METHIONINE--TRNA LIGASE"/>
    <property type="match status" value="1"/>
</dbReference>
<dbReference type="AlphaFoldDB" id="A0AAN6JLH5"/>
<dbReference type="SUPFAM" id="SSF57770">
    <property type="entry name" value="Methionyl-tRNA synthetase (MetRS), Zn-domain"/>
    <property type="match status" value="1"/>
</dbReference>
<dbReference type="InterPro" id="IPR029038">
    <property type="entry name" value="MetRS_Zn"/>
</dbReference>
<dbReference type="PROSITE" id="PS51185">
    <property type="entry name" value="WHEP_TRS_2"/>
    <property type="match status" value="1"/>
</dbReference>
<dbReference type="GO" id="GO:0005829">
    <property type="term" value="C:cytosol"/>
    <property type="evidence" value="ECO:0007669"/>
    <property type="project" value="TreeGrafter"/>
</dbReference>
<comment type="caution">
    <text evidence="16">The sequence shown here is derived from an EMBL/GenBank/DDBJ whole genome shotgun (WGS) entry which is preliminary data.</text>
</comment>
<dbReference type="PANTHER" id="PTHR45765:SF1">
    <property type="entry name" value="METHIONINE--TRNA LIGASE, CYTOPLASMIC"/>
    <property type="match status" value="1"/>
</dbReference>
<comment type="subcellular location">
    <subcellularLocation>
        <location evidence="1">Cytoplasm</location>
    </subcellularLocation>
</comment>
<evidence type="ECO:0000256" key="11">
    <source>
        <dbReference type="ARBA" id="ARBA00047364"/>
    </source>
</evidence>
<evidence type="ECO:0000256" key="8">
    <source>
        <dbReference type="ARBA" id="ARBA00022917"/>
    </source>
</evidence>
<dbReference type="NCBIfam" id="TIGR00398">
    <property type="entry name" value="metG"/>
    <property type="match status" value="1"/>
</dbReference>
<dbReference type="GO" id="GO:0005524">
    <property type="term" value="F:ATP binding"/>
    <property type="evidence" value="ECO:0007669"/>
    <property type="project" value="UniProtKB-KW"/>
</dbReference>
<dbReference type="PROSITE" id="PS00178">
    <property type="entry name" value="AA_TRNA_LIGASE_I"/>
    <property type="match status" value="1"/>
</dbReference>
<dbReference type="InterPro" id="IPR014729">
    <property type="entry name" value="Rossmann-like_a/b/a_fold"/>
</dbReference>
<keyword evidence="8 12" id="KW-0648">Protein biosynthesis</keyword>
<dbReference type="Pfam" id="PF19303">
    <property type="entry name" value="Anticodon_3"/>
    <property type="match status" value="1"/>
</dbReference>
<dbReference type="Gene3D" id="3.40.50.620">
    <property type="entry name" value="HUPs"/>
    <property type="match status" value="1"/>
</dbReference>
<dbReference type="Gene3D" id="2.20.28.20">
    <property type="entry name" value="Methionyl-tRNA synthetase, Zn-domain"/>
    <property type="match status" value="1"/>
</dbReference>
<proteinExistence type="inferred from homology"/>
<dbReference type="SUPFAM" id="SSF47323">
    <property type="entry name" value="Anticodon-binding domain of a subclass of class I aminoacyl-tRNA synthetases"/>
    <property type="match status" value="1"/>
</dbReference>
<comment type="similarity">
    <text evidence="2 12">Belongs to the class-I aminoacyl-tRNA synthetase family.</text>
</comment>
<name>A0AAN6JLH5_9BASI</name>
<dbReference type="InterPro" id="IPR041872">
    <property type="entry name" value="Anticodon_Met"/>
</dbReference>
<comment type="catalytic activity">
    <reaction evidence="11">
        <text>tRNA(Met) + L-methionine + ATP = L-methionyl-tRNA(Met) + AMP + diphosphate</text>
        <dbReference type="Rhea" id="RHEA:13481"/>
        <dbReference type="Rhea" id="RHEA-COMP:9667"/>
        <dbReference type="Rhea" id="RHEA-COMP:9698"/>
        <dbReference type="ChEBI" id="CHEBI:30616"/>
        <dbReference type="ChEBI" id="CHEBI:33019"/>
        <dbReference type="ChEBI" id="CHEBI:57844"/>
        <dbReference type="ChEBI" id="CHEBI:78442"/>
        <dbReference type="ChEBI" id="CHEBI:78530"/>
        <dbReference type="ChEBI" id="CHEBI:456215"/>
        <dbReference type="EC" id="6.1.1.10"/>
    </reaction>
</comment>
<evidence type="ECO:0000256" key="1">
    <source>
        <dbReference type="ARBA" id="ARBA00004496"/>
    </source>
</evidence>
<accession>A0AAN6JLH5</accession>
<dbReference type="GO" id="GO:0006431">
    <property type="term" value="P:methionyl-tRNA aminoacylation"/>
    <property type="evidence" value="ECO:0007669"/>
    <property type="project" value="InterPro"/>
</dbReference>
<evidence type="ECO:0000256" key="5">
    <source>
        <dbReference type="ARBA" id="ARBA00022598"/>
    </source>
</evidence>
<keyword evidence="9 12" id="KW-0030">Aminoacyl-tRNA synthetase</keyword>
<feature type="coiled-coil region" evidence="13">
    <location>
        <begin position="649"/>
        <end position="702"/>
    </location>
</feature>
<dbReference type="InterPro" id="IPR001412">
    <property type="entry name" value="aa-tRNA-synth_I_CS"/>
</dbReference>
<evidence type="ECO:0000256" key="9">
    <source>
        <dbReference type="ARBA" id="ARBA00023146"/>
    </source>
</evidence>
<keyword evidence="13" id="KW-0175">Coiled coil</keyword>
<dbReference type="GO" id="GO:0017101">
    <property type="term" value="C:aminoacyl-tRNA synthetase multienzyme complex"/>
    <property type="evidence" value="ECO:0007669"/>
    <property type="project" value="TreeGrafter"/>
</dbReference>
<dbReference type="Gene3D" id="1.10.730.10">
    <property type="entry name" value="Isoleucyl-tRNA Synthetase, Domain 1"/>
    <property type="match status" value="1"/>
</dbReference>
<dbReference type="CDD" id="cd00814">
    <property type="entry name" value="MetRS_core"/>
    <property type="match status" value="1"/>
</dbReference>
<dbReference type="InterPro" id="IPR023458">
    <property type="entry name" value="Met-tRNA_ligase_1"/>
</dbReference>
<organism evidence="16 17">
    <name type="scientific">Tilletia horrida</name>
    <dbReference type="NCBI Taxonomy" id="155126"/>
    <lineage>
        <taxon>Eukaryota</taxon>
        <taxon>Fungi</taxon>
        <taxon>Dikarya</taxon>
        <taxon>Basidiomycota</taxon>
        <taxon>Ustilaginomycotina</taxon>
        <taxon>Exobasidiomycetes</taxon>
        <taxon>Tilletiales</taxon>
        <taxon>Tilletiaceae</taxon>
        <taxon>Tilletia</taxon>
    </lineage>
</organism>
<dbReference type="SMART" id="SM00991">
    <property type="entry name" value="WHEP-TRS"/>
    <property type="match status" value="1"/>
</dbReference>
<evidence type="ECO:0000256" key="14">
    <source>
        <dbReference type="SAM" id="MobiDB-lite"/>
    </source>
</evidence>
<gene>
    <name evidence="16" type="primary">MES1</name>
    <name evidence="16" type="ORF">OC842_002622</name>
</gene>